<dbReference type="InterPro" id="IPR029062">
    <property type="entry name" value="Class_I_gatase-like"/>
</dbReference>
<organism evidence="1 2">
    <name type="scientific">Hyella patelloides LEGE 07179</name>
    <dbReference type="NCBI Taxonomy" id="945734"/>
    <lineage>
        <taxon>Bacteria</taxon>
        <taxon>Bacillati</taxon>
        <taxon>Cyanobacteriota</taxon>
        <taxon>Cyanophyceae</taxon>
        <taxon>Pleurocapsales</taxon>
        <taxon>Hyellaceae</taxon>
        <taxon>Hyella</taxon>
    </lineage>
</organism>
<evidence type="ECO:0000313" key="1">
    <source>
        <dbReference type="EMBL" id="VEP15901.1"/>
    </source>
</evidence>
<name>A0A563VWW1_9CYAN</name>
<keyword evidence="2" id="KW-1185">Reference proteome</keyword>
<reference evidence="1 2" key="1">
    <citation type="submission" date="2019-01" db="EMBL/GenBank/DDBJ databases">
        <authorList>
            <person name="Brito A."/>
        </authorList>
    </citation>
    <scope>NUCLEOTIDE SEQUENCE [LARGE SCALE GENOMIC DNA]</scope>
    <source>
        <strain evidence="1">1</strain>
    </source>
</reference>
<protein>
    <submittedName>
        <fullName evidence="1">Cyanophycinase</fullName>
    </submittedName>
</protein>
<dbReference type="EMBL" id="CAACVJ010000316">
    <property type="protein sequence ID" value="VEP15901.1"/>
    <property type="molecule type" value="Genomic_DNA"/>
</dbReference>
<gene>
    <name evidence="1" type="ORF">H1P_3830004</name>
</gene>
<evidence type="ECO:0000313" key="2">
    <source>
        <dbReference type="Proteomes" id="UP000320055"/>
    </source>
</evidence>
<dbReference type="Proteomes" id="UP000320055">
    <property type="component" value="Unassembled WGS sequence"/>
</dbReference>
<proteinExistence type="predicted"/>
<sequence>MAGTSAGLAILGDYYYAPSRQGLLSSEILNDPFHPNTQDIYRSNFLQVPFLKDVITDTHLDRCNDNHPETRYGRIFGFMARIMVTENQPVYGIGLEEGAFVAIDEKGIAQVFGNDSEQGQDAYFLQTNSATPEQIKPDLPLIWDRNGRAVKVYRIQGTPSGSGLFDLNNWLTASGGTWEYWFTTGGYSGFRQERIR</sequence>
<dbReference type="AlphaFoldDB" id="A0A563VWW1"/>
<accession>A0A563VWW1</accession>
<dbReference type="Gene3D" id="3.40.50.880">
    <property type="match status" value="1"/>
</dbReference>